<keyword evidence="3" id="KW-1185">Reference proteome</keyword>
<feature type="chain" id="PRO_5014927243" description="Lipoprotein" evidence="1">
    <location>
        <begin position="19"/>
        <end position="261"/>
    </location>
</feature>
<evidence type="ECO:0000256" key="1">
    <source>
        <dbReference type="SAM" id="SignalP"/>
    </source>
</evidence>
<dbReference type="PROSITE" id="PS51257">
    <property type="entry name" value="PROKAR_LIPOPROTEIN"/>
    <property type="match status" value="1"/>
</dbReference>
<dbReference type="AlphaFoldDB" id="A0A2K8NXQ5"/>
<evidence type="ECO:0008006" key="4">
    <source>
        <dbReference type="Google" id="ProtNLM"/>
    </source>
</evidence>
<dbReference type="RefSeq" id="WP_025734745.1">
    <property type="nucleotide sequence ID" value="NZ_CP024963.1"/>
</dbReference>
<dbReference type="KEGG" id="elj:ELUMI_v1c08100"/>
<accession>A0A2K8NXQ5</accession>
<evidence type="ECO:0000313" key="2">
    <source>
        <dbReference type="EMBL" id="ATZ17531.1"/>
    </source>
</evidence>
<dbReference type="Proteomes" id="UP000232063">
    <property type="component" value="Chromosome"/>
</dbReference>
<reference evidence="2 3" key="1">
    <citation type="submission" date="2017-11" db="EMBL/GenBank/DDBJ databases">
        <title>Genome sequence of Entomoplasma luminosum PIMN-1 (ATCC 49195).</title>
        <authorList>
            <person name="Lo W.-S."/>
            <person name="Gasparich G.E."/>
            <person name="Kuo C.-H."/>
        </authorList>
    </citation>
    <scope>NUCLEOTIDE SEQUENCE [LARGE SCALE GENOMIC DNA]</scope>
    <source>
        <strain evidence="2 3">PIMN-1</strain>
    </source>
</reference>
<dbReference type="OrthoDB" id="392048at2"/>
<gene>
    <name evidence="2" type="ORF">ELUMI_v1c08100</name>
</gene>
<name>A0A2K8NXQ5_9MOLU</name>
<dbReference type="EMBL" id="CP024963">
    <property type="protein sequence ID" value="ATZ17531.1"/>
    <property type="molecule type" value="Genomic_DNA"/>
</dbReference>
<protein>
    <recommendedName>
        <fullName evidence="4">Lipoprotein</fullName>
    </recommendedName>
</protein>
<organism evidence="2 3">
    <name type="scientific">Williamsoniiplasma luminosum</name>
    <dbReference type="NCBI Taxonomy" id="214888"/>
    <lineage>
        <taxon>Bacteria</taxon>
        <taxon>Bacillati</taxon>
        <taxon>Mycoplasmatota</taxon>
        <taxon>Mollicutes</taxon>
        <taxon>Entomoplasmatales</taxon>
        <taxon>Williamsoniiplasma</taxon>
    </lineage>
</organism>
<feature type="signal peptide" evidence="1">
    <location>
        <begin position="1"/>
        <end position="18"/>
    </location>
</feature>
<keyword evidence="1" id="KW-0732">Signal</keyword>
<sequence length="261" mass="29494">MKKFLTLFSSVAALATTAATVVGCADRPVDSLANSPIKMKEKNVYDITSWSSDAINAAKYKEHFMLGITEGFKIGKITSLLSFVQNDYKQTDKPFIAVMLEDFNKTANQKLPLDGDADKFTADALAKNLEFSLYDLNKEEQPRVSTWDGTDWDSVKTDEDEKINKDLSIKYRDDTKAFVISMGIEIKPLNVETGPFVGAKINVGENNKADALDNFYSKEIKENSEYYNQTTTHKKGEDGKIHFTSKVYDYRYKVQFNFQVS</sequence>
<dbReference type="InterPro" id="IPR054816">
    <property type="entry name" value="Lipoprotein_mollicutes-type_CS"/>
</dbReference>
<evidence type="ECO:0000313" key="3">
    <source>
        <dbReference type="Proteomes" id="UP000232063"/>
    </source>
</evidence>
<dbReference type="NCBIfam" id="NF045726">
    <property type="entry name" value="XXplasma_LP"/>
    <property type="match status" value="1"/>
</dbReference>
<proteinExistence type="predicted"/>